<reference evidence="3" key="1">
    <citation type="submission" date="2005-09" db="EMBL/GenBank/DDBJ databases">
        <title>Annotation of the Aspergillus terreus NIH2624 genome.</title>
        <authorList>
            <person name="Birren B.W."/>
            <person name="Lander E.S."/>
            <person name="Galagan J.E."/>
            <person name="Nusbaum C."/>
            <person name="Devon K."/>
            <person name="Henn M."/>
            <person name="Ma L.-J."/>
            <person name="Jaffe D.B."/>
            <person name="Butler J."/>
            <person name="Alvarez P."/>
            <person name="Gnerre S."/>
            <person name="Grabherr M."/>
            <person name="Kleber M."/>
            <person name="Mauceli E.W."/>
            <person name="Brockman W."/>
            <person name="Rounsley S."/>
            <person name="Young S.K."/>
            <person name="LaButti K."/>
            <person name="Pushparaj V."/>
            <person name="DeCaprio D."/>
            <person name="Crawford M."/>
            <person name="Koehrsen M."/>
            <person name="Engels R."/>
            <person name="Montgomery P."/>
            <person name="Pearson M."/>
            <person name="Howarth C."/>
            <person name="Larson L."/>
            <person name="Luoma S."/>
            <person name="White J."/>
            <person name="Alvarado L."/>
            <person name="Kodira C.D."/>
            <person name="Zeng Q."/>
            <person name="Oleary S."/>
            <person name="Yandava C."/>
            <person name="Denning D.W."/>
            <person name="Nierman W.C."/>
            <person name="Milne T."/>
            <person name="Madden K."/>
        </authorList>
    </citation>
    <scope>NUCLEOTIDE SEQUENCE [LARGE SCALE GENOMIC DNA]</scope>
    <source>
        <strain evidence="3">NIH 2624 / FGSC A1156</strain>
    </source>
</reference>
<dbReference type="eggNOG" id="ENOG502QUCG">
    <property type="taxonomic scope" value="Eukaryota"/>
</dbReference>
<dbReference type="HOGENOM" id="CLU_101436_0_0_1"/>
<dbReference type="EMBL" id="CH476597">
    <property type="protein sequence ID" value="EAU36803.1"/>
    <property type="molecule type" value="Genomic_DNA"/>
</dbReference>
<dbReference type="AlphaFoldDB" id="Q0CS05"/>
<organism evidence="2 3">
    <name type="scientific">Aspergillus terreus (strain NIH 2624 / FGSC A1156)</name>
    <dbReference type="NCBI Taxonomy" id="341663"/>
    <lineage>
        <taxon>Eukaryota</taxon>
        <taxon>Fungi</taxon>
        <taxon>Dikarya</taxon>
        <taxon>Ascomycota</taxon>
        <taxon>Pezizomycotina</taxon>
        <taxon>Eurotiomycetes</taxon>
        <taxon>Eurotiomycetidae</taxon>
        <taxon>Eurotiales</taxon>
        <taxon>Aspergillaceae</taxon>
        <taxon>Aspergillus</taxon>
        <taxon>Aspergillus subgen. Circumdati</taxon>
    </lineage>
</organism>
<dbReference type="OrthoDB" id="4510200at2759"/>
<dbReference type="PANTHER" id="PTHR40788">
    <property type="entry name" value="CLR5 DOMAIN-CONTAINING PROTEIN-RELATED"/>
    <property type="match status" value="1"/>
</dbReference>
<dbReference type="PANTHER" id="PTHR40788:SF2">
    <property type="entry name" value="CLR5 DOMAIN-CONTAINING PROTEIN"/>
    <property type="match status" value="1"/>
</dbReference>
<accession>Q0CS05</accession>
<dbReference type="GeneID" id="4317968"/>
<evidence type="ECO:0000256" key="1">
    <source>
        <dbReference type="SAM" id="MobiDB-lite"/>
    </source>
</evidence>
<dbReference type="VEuPathDB" id="FungiDB:ATEG_03529"/>
<name>Q0CS05_ASPTN</name>
<feature type="region of interest" description="Disordered" evidence="1">
    <location>
        <begin position="37"/>
        <end position="68"/>
    </location>
</feature>
<evidence type="ECO:0000313" key="3">
    <source>
        <dbReference type="Proteomes" id="UP000007963"/>
    </source>
</evidence>
<dbReference type="RefSeq" id="XP_001212707.1">
    <property type="nucleotide sequence ID" value="XM_001212707.1"/>
</dbReference>
<proteinExistence type="predicted"/>
<dbReference type="STRING" id="341663.Q0CS05"/>
<evidence type="ECO:0000313" key="2">
    <source>
        <dbReference type="EMBL" id="EAU36803.1"/>
    </source>
</evidence>
<sequence length="176" mass="19846">MAWLEIAVKKGEADLSASYQPLSTIYTDLPSTKVEVARPKAKVKTRGTPRPVAKSPTEAEPVLQPNPIDPQPSFAVDARALKVFRTIFFNPAVTSTPGEIPWNDFLHAMTSVGFTVMKLYGSVWQFQPTKLDVERSIQFHEPHPRGKIPFTTARRYGRRLHRAYGWFGEMFTLSAK</sequence>
<gene>
    <name evidence="2" type="ORF">ATEG_03529</name>
</gene>
<protein>
    <submittedName>
        <fullName evidence="2">Uncharacterized protein</fullName>
    </submittedName>
</protein>
<dbReference type="Proteomes" id="UP000007963">
    <property type="component" value="Unassembled WGS sequence"/>
</dbReference>